<dbReference type="EMBL" id="VSRR010016898">
    <property type="protein sequence ID" value="MPC59813.1"/>
    <property type="molecule type" value="Genomic_DNA"/>
</dbReference>
<reference evidence="2 3" key="1">
    <citation type="submission" date="2019-05" db="EMBL/GenBank/DDBJ databases">
        <title>Another draft genome of Portunus trituberculatus and its Hox gene families provides insights of decapod evolution.</title>
        <authorList>
            <person name="Jeong J.-H."/>
            <person name="Song I."/>
            <person name="Kim S."/>
            <person name="Choi T."/>
            <person name="Kim D."/>
            <person name="Ryu S."/>
            <person name="Kim W."/>
        </authorList>
    </citation>
    <scope>NUCLEOTIDE SEQUENCE [LARGE SCALE GENOMIC DNA]</scope>
    <source>
        <tissue evidence="2">Muscle</tissue>
    </source>
</reference>
<name>A0A5B7GQE2_PORTR</name>
<evidence type="ECO:0000313" key="3">
    <source>
        <dbReference type="Proteomes" id="UP000324222"/>
    </source>
</evidence>
<evidence type="ECO:0000256" key="1">
    <source>
        <dbReference type="SAM" id="MobiDB-lite"/>
    </source>
</evidence>
<gene>
    <name evidence="2" type="ORF">E2C01_053841</name>
</gene>
<dbReference type="AlphaFoldDB" id="A0A5B7GQE2"/>
<feature type="region of interest" description="Disordered" evidence="1">
    <location>
        <begin position="1"/>
        <end position="49"/>
    </location>
</feature>
<sequence length="74" mass="7864">MSSADSNGHPFPAVVSPASPYTSGAKYDTRIHLPNKGGRRAGAPRQGSKSVRLSVVDELESPVAIHLVRRKIGK</sequence>
<proteinExistence type="predicted"/>
<comment type="caution">
    <text evidence="2">The sequence shown here is derived from an EMBL/GenBank/DDBJ whole genome shotgun (WGS) entry which is preliminary data.</text>
</comment>
<dbReference type="Proteomes" id="UP000324222">
    <property type="component" value="Unassembled WGS sequence"/>
</dbReference>
<protein>
    <submittedName>
        <fullName evidence="2">Uncharacterized protein</fullName>
    </submittedName>
</protein>
<accession>A0A5B7GQE2</accession>
<keyword evidence="3" id="KW-1185">Reference proteome</keyword>
<organism evidence="2 3">
    <name type="scientific">Portunus trituberculatus</name>
    <name type="common">Swimming crab</name>
    <name type="synonym">Neptunus trituberculatus</name>
    <dbReference type="NCBI Taxonomy" id="210409"/>
    <lineage>
        <taxon>Eukaryota</taxon>
        <taxon>Metazoa</taxon>
        <taxon>Ecdysozoa</taxon>
        <taxon>Arthropoda</taxon>
        <taxon>Crustacea</taxon>
        <taxon>Multicrustacea</taxon>
        <taxon>Malacostraca</taxon>
        <taxon>Eumalacostraca</taxon>
        <taxon>Eucarida</taxon>
        <taxon>Decapoda</taxon>
        <taxon>Pleocyemata</taxon>
        <taxon>Brachyura</taxon>
        <taxon>Eubrachyura</taxon>
        <taxon>Portunoidea</taxon>
        <taxon>Portunidae</taxon>
        <taxon>Portuninae</taxon>
        <taxon>Portunus</taxon>
    </lineage>
</organism>
<evidence type="ECO:0000313" key="2">
    <source>
        <dbReference type="EMBL" id="MPC59813.1"/>
    </source>
</evidence>